<accession>A0ABV4BD07</accession>
<evidence type="ECO:0000313" key="5">
    <source>
        <dbReference type="Proteomes" id="UP001564408"/>
    </source>
</evidence>
<dbReference type="Gene3D" id="3.40.640.10">
    <property type="entry name" value="Type I PLP-dependent aspartate aminotransferase-like (Major domain)"/>
    <property type="match status" value="1"/>
</dbReference>
<sequence>MVPFLDLKAQYAGIESEVLEAVRRSLASAQHVLGSEVAAFEEEFARYTGARFGVGVNSGTSALHLALLAAGVGPGDEVVTVSSTFVATVAAIDYVGARPVFVDVDPATLTMDVSKIPAAITNHTKAILPVHLHGHPADLDPVLDIAKKNKLHVIEDAAQAHGAEYKGRRVGSIGDLGCFSFYPGKNLGAYGEGGMVVTNNEELAHTVRMLRDWGQERKYHHDLKGFNYRMEGIQGAILRVKLRHLDGWTDARRRHASRYNALLDGLNLARPIELDWARHVYHVYAVRIAQRDRLQEMLQSQGIQTAIHYPIPVHLQKAYRDFGYSNGDLPVTEAAAKQLLSLPMYPELTEQQVKMVCEAVSSFNETTSEKAKPV</sequence>
<keyword evidence="1 3" id="KW-0663">Pyridoxal phosphate</keyword>
<comment type="caution">
    <text evidence="4">The sequence shown here is derived from an EMBL/GenBank/DDBJ whole genome shotgun (WGS) entry which is preliminary data.</text>
</comment>
<dbReference type="Proteomes" id="UP001564408">
    <property type="component" value="Unassembled WGS sequence"/>
</dbReference>
<evidence type="ECO:0000313" key="4">
    <source>
        <dbReference type="EMBL" id="MEY6432060.1"/>
    </source>
</evidence>
<dbReference type="SUPFAM" id="SSF53383">
    <property type="entry name" value="PLP-dependent transferases"/>
    <property type="match status" value="1"/>
</dbReference>
<keyword evidence="4" id="KW-0808">Transferase</keyword>
<dbReference type="CDD" id="cd00616">
    <property type="entry name" value="AHBA_syn"/>
    <property type="match status" value="1"/>
</dbReference>
<dbReference type="PIRSF" id="PIRSF000390">
    <property type="entry name" value="PLP_StrS"/>
    <property type="match status" value="1"/>
</dbReference>
<keyword evidence="4" id="KW-0032">Aminotransferase</keyword>
<dbReference type="InterPro" id="IPR000653">
    <property type="entry name" value="DegT/StrS_aminotransferase"/>
</dbReference>
<evidence type="ECO:0000256" key="3">
    <source>
        <dbReference type="RuleBase" id="RU004508"/>
    </source>
</evidence>
<dbReference type="InterPro" id="IPR015424">
    <property type="entry name" value="PyrdxlP-dep_Trfase"/>
</dbReference>
<dbReference type="Pfam" id="PF01041">
    <property type="entry name" value="DegT_DnrJ_EryC1"/>
    <property type="match status" value="1"/>
</dbReference>
<dbReference type="EMBL" id="JBDKXB010000005">
    <property type="protein sequence ID" value="MEY6432060.1"/>
    <property type="molecule type" value="Genomic_DNA"/>
</dbReference>
<dbReference type="InterPro" id="IPR015421">
    <property type="entry name" value="PyrdxlP-dep_Trfase_major"/>
</dbReference>
<keyword evidence="5" id="KW-1185">Reference proteome</keyword>
<reference evidence="4 5" key="1">
    <citation type="submission" date="2024-05" db="EMBL/GenBank/DDBJ databases">
        <title>Genome Sequence and Characterization of the New Strain Purple Sulfur Bacterium of Genus Thioalkalicoccus.</title>
        <authorList>
            <person name="Bryantseva I.A."/>
            <person name="Kyndt J.A."/>
            <person name="Imhoff J.F."/>
        </authorList>
    </citation>
    <scope>NUCLEOTIDE SEQUENCE [LARGE SCALE GENOMIC DNA]</scope>
    <source>
        <strain evidence="4 5">Um2</strain>
    </source>
</reference>
<dbReference type="Gene3D" id="3.90.1150.10">
    <property type="entry name" value="Aspartate Aminotransferase, domain 1"/>
    <property type="match status" value="1"/>
</dbReference>
<evidence type="ECO:0000256" key="1">
    <source>
        <dbReference type="ARBA" id="ARBA00022898"/>
    </source>
</evidence>
<organism evidence="4 5">
    <name type="scientific">Thioalkalicoccus limnaeus</name>
    <dbReference type="NCBI Taxonomy" id="120681"/>
    <lineage>
        <taxon>Bacteria</taxon>
        <taxon>Pseudomonadati</taxon>
        <taxon>Pseudomonadota</taxon>
        <taxon>Gammaproteobacteria</taxon>
        <taxon>Chromatiales</taxon>
        <taxon>Chromatiaceae</taxon>
        <taxon>Thioalkalicoccus</taxon>
    </lineage>
</organism>
<gene>
    <name evidence="4" type="ORF">ABC977_06505</name>
</gene>
<name>A0ABV4BD07_9GAMM</name>
<dbReference type="GO" id="GO:0008483">
    <property type="term" value="F:transaminase activity"/>
    <property type="evidence" value="ECO:0007669"/>
    <property type="project" value="UniProtKB-KW"/>
</dbReference>
<dbReference type="RefSeq" id="WP_369666432.1">
    <property type="nucleotide sequence ID" value="NZ_JBDKXB010000005.1"/>
</dbReference>
<comment type="similarity">
    <text evidence="2 3">Belongs to the DegT/DnrJ/EryC1 family.</text>
</comment>
<dbReference type="EC" id="2.6.1.-" evidence="4"/>
<protein>
    <submittedName>
        <fullName evidence="4">DegT/DnrJ/EryC1/StrS family aminotransferase</fullName>
        <ecNumber evidence="4">2.6.1.-</ecNumber>
    </submittedName>
</protein>
<dbReference type="PANTHER" id="PTHR30244:SF36">
    <property type="entry name" value="3-OXO-GLUCOSE-6-PHOSPHATE:GLUTAMATE AMINOTRANSFERASE"/>
    <property type="match status" value="1"/>
</dbReference>
<evidence type="ECO:0000256" key="2">
    <source>
        <dbReference type="ARBA" id="ARBA00037999"/>
    </source>
</evidence>
<proteinExistence type="inferred from homology"/>
<dbReference type="PANTHER" id="PTHR30244">
    <property type="entry name" value="TRANSAMINASE"/>
    <property type="match status" value="1"/>
</dbReference>
<dbReference type="InterPro" id="IPR015422">
    <property type="entry name" value="PyrdxlP-dep_Trfase_small"/>
</dbReference>